<evidence type="ECO:0000256" key="4">
    <source>
        <dbReference type="ARBA" id="ARBA00022475"/>
    </source>
</evidence>
<keyword evidence="5 12" id="KW-0349">Heme</keyword>
<accession>A0ABR9WA35</accession>
<feature type="transmembrane region" description="Helical" evidence="12">
    <location>
        <begin position="123"/>
        <end position="149"/>
    </location>
</feature>
<feature type="transmembrane region" description="Helical" evidence="12">
    <location>
        <begin position="181"/>
        <end position="204"/>
    </location>
</feature>
<protein>
    <submittedName>
        <fullName evidence="13">Cytochrome ubiquinol oxidase subunit I</fullName>
    </submittedName>
</protein>
<dbReference type="Pfam" id="PF01654">
    <property type="entry name" value="Cyt_bd_oxida_I"/>
    <property type="match status" value="1"/>
</dbReference>
<evidence type="ECO:0000313" key="13">
    <source>
        <dbReference type="EMBL" id="MBE9462310.1"/>
    </source>
</evidence>
<evidence type="ECO:0000256" key="1">
    <source>
        <dbReference type="ARBA" id="ARBA00004651"/>
    </source>
</evidence>
<keyword evidence="3 12" id="KW-0813">Transport</keyword>
<keyword evidence="6 12" id="KW-0812">Transmembrane</keyword>
<dbReference type="InterPro" id="IPR002585">
    <property type="entry name" value="Cyt-d_ubiquinol_oxidase_su_1"/>
</dbReference>
<keyword evidence="11 12" id="KW-0472">Membrane</keyword>
<feature type="transmembrane region" description="Helical" evidence="12">
    <location>
        <begin position="216"/>
        <end position="233"/>
    </location>
</feature>
<evidence type="ECO:0000256" key="3">
    <source>
        <dbReference type="ARBA" id="ARBA00022448"/>
    </source>
</evidence>
<keyword evidence="4 12" id="KW-1003">Cell membrane</keyword>
<evidence type="ECO:0000256" key="8">
    <source>
        <dbReference type="ARBA" id="ARBA00022982"/>
    </source>
</evidence>
<keyword evidence="7 12" id="KW-0479">Metal-binding</keyword>
<comment type="caution">
    <text evidence="13">The sequence shown here is derived from an EMBL/GenBank/DDBJ whole genome shotgun (WGS) entry which is preliminary data.</text>
</comment>
<dbReference type="PIRSF" id="PIRSF006446">
    <property type="entry name" value="Cyt_quinol_oxidase_1"/>
    <property type="match status" value="1"/>
</dbReference>
<evidence type="ECO:0000313" key="14">
    <source>
        <dbReference type="Proteomes" id="UP000634134"/>
    </source>
</evidence>
<dbReference type="PANTHER" id="PTHR30365:SF14">
    <property type="entry name" value="CYTOCHROME BD MENAQUINOL OXIDASE SUBUNIT I-RELATED"/>
    <property type="match status" value="1"/>
</dbReference>
<dbReference type="Proteomes" id="UP000634134">
    <property type="component" value="Unassembled WGS sequence"/>
</dbReference>
<organism evidence="13 14">
    <name type="scientific">Dyadobacter subterraneus</name>
    <dbReference type="NCBI Taxonomy" id="2773304"/>
    <lineage>
        <taxon>Bacteria</taxon>
        <taxon>Pseudomonadati</taxon>
        <taxon>Bacteroidota</taxon>
        <taxon>Cytophagia</taxon>
        <taxon>Cytophagales</taxon>
        <taxon>Spirosomataceae</taxon>
        <taxon>Dyadobacter</taxon>
    </lineage>
</organism>
<keyword evidence="14" id="KW-1185">Reference proteome</keyword>
<dbReference type="EMBL" id="JACYGY010000001">
    <property type="protein sequence ID" value="MBE9462310.1"/>
    <property type="molecule type" value="Genomic_DNA"/>
</dbReference>
<reference evidence="14" key="1">
    <citation type="submission" date="2023-07" db="EMBL/GenBank/DDBJ databases">
        <title>Dyadobacter sp. nov 'subterranea' isolated from contaminted grondwater.</title>
        <authorList>
            <person name="Szabo I."/>
            <person name="Al-Omari J."/>
            <person name="Szerdahelyi S.G."/>
            <person name="Rado J."/>
        </authorList>
    </citation>
    <scope>NUCLEOTIDE SEQUENCE [LARGE SCALE GENOMIC DNA]</scope>
    <source>
        <strain evidence="14">UP-52</strain>
    </source>
</reference>
<feature type="transmembrane region" description="Helical" evidence="12">
    <location>
        <begin position="100"/>
        <end position="116"/>
    </location>
</feature>
<evidence type="ECO:0000256" key="9">
    <source>
        <dbReference type="ARBA" id="ARBA00022989"/>
    </source>
</evidence>
<keyword evidence="9 12" id="KW-1133">Transmembrane helix</keyword>
<keyword evidence="8 12" id="KW-0249">Electron transport</keyword>
<sequence length="441" mass="48901">MDNFLAARSQMALSLGFHIIFSCIGMVMPFFMAVAHYYYLKTDKIVYKNVTKAWSKGVAIFFATGAVSGTVLSFELGLLWPKFMEHAGPIFGMPFSLEGTAFFIEAIALGFFLYGWDRFNKWFHWFTGVIVGVSGLASGILVVAANAWMNSPAGFDFVDGQYINVDPIKAMFNKAWFSQSLHMSLAAFAATGFAVAGVHALMIIRRQNVYFHTKSFTIAAVFGCVAAVLQPLSGDISAKDVAKRQPAKLAAMEAHFFTEKSAGLVIGGIPDPKNKKVDYGIKIPGLLSFMAHGDFSSEVTGLDKFPEKNQPPVPVTHYAFQIMVGLGMAMMAVSFLYFFALWKKKTWLQSDWLLKLFVAATPLGFLAVEAGWTVTEVGRQPWIIYNVMRTADAVTPMPGIGYSFYMFTLMYFSLAAIVIFMLYRQIKMVPKLYDLPEGAQK</sequence>
<dbReference type="RefSeq" id="WP_194120525.1">
    <property type="nucleotide sequence ID" value="NZ_JACYGY010000001.1"/>
</dbReference>
<feature type="transmembrane region" description="Helical" evidence="12">
    <location>
        <begin position="58"/>
        <end position="80"/>
    </location>
</feature>
<evidence type="ECO:0000256" key="2">
    <source>
        <dbReference type="ARBA" id="ARBA00009819"/>
    </source>
</evidence>
<evidence type="ECO:0000256" key="6">
    <source>
        <dbReference type="ARBA" id="ARBA00022692"/>
    </source>
</evidence>
<name>A0ABR9WA35_9BACT</name>
<evidence type="ECO:0000256" key="10">
    <source>
        <dbReference type="ARBA" id="ARBA00023004"/>
    </source>
</evidence>
<proteinExistence type="inferred from homology"/>
<comment type="similarity">
    <text evidence="2 12">Belongs to the cytochrome ubiquinol oxidase subunit 1 family.</text>
</comment>
<feature type="transmembrane region" description="Helical" evidence="12">
    <location>
        <begin position="352"/>
        <end position="372"/>
    </location>
</feature>
<feature type="transmembrane region" description="Helical" evidence="12">
    <location>
        <begin position="12"/>
        <end position="38"/>
    </location>
</feature>
<comment type="subcellular location">
    <subcellularLocation>
        <location evidence="1">Cell membrane</location>
        <topology evidence="1">Multi-pass membrane protein</topology>
    </subcellularLocation>
</comment>
<evidence type="ECO:0000256" key="7">
    <source>
        <dbReference type="ARBA" id="ARBA00022723"/>
    </source>
</evidence>
<keyword evidence="10 12" id="KW-0408">Iron</keyword>
<feature type="transmembrane region" description="Helical" evidence="12">
    <location>
        <begin position="318"/>
        <end position="340"/>
    </location>
</feature>
<evidence type="ECO:0000256" key="5">
    <source>
        <dbReference type="ARBA" id="ARBA00022617"/>
    </source>
</evidence>
<evidence type="ECO:0000256" key="12">
    <source>
        <dbReference type="PIRNR" id="PIRNR006446"/>
    </source>
</evidence>
<dbReference type="PANTHER" id="PTHR30365">
    <property type="entry name" value="CYTOCHROME D UBIQUINOL OXIDASE"/>
    <property type="match status" value="1"/>
</dbReference>
<evidence type="ECO:0000256" key="11">
    <source>
        <dbReference type="ARBA" id="ARBA00023136"/>
    </source>
</evidence>
<gene>
    <name evidence="13" type="ORF">IEE83_10485</name>
</gene>
<feature type="transmembrane region" description="Helical" evidence="12">
    <location>
        <begin position="402"/>
        <end position="423"/>
    </location>
</feature>